<name>A0A0A8YN83_ARUDO</name>
<protein>
    <submittedName>
        <fullName evidence="1">Uncharacterized protein</fullName>
    </submittedName>
</protein>
<reference evidence="1" key="1">
    <citation type="submission" date="2014-09" db="EMBL/GenBank/DDBJ databases">
        <authorList>
            <person name="Magalhaes I.L.F."/>
            <person name="Oliveira U."/>
            <person name="Santos F.R."/>
            <person name="Vidigal T.H.D.A."/>
            <person name="Brescovit A.D."/>
            <person name="Santos A.J."/>
        </authorList>
    </citation>
    <scope>NUCLEOTIDE SEQUENCE</scope>
    <source>
        <tissue evidence="1">Shoot tissue taken approximately 20 cm above the soil surface</tissue>
    </source>
</reference>
<sequence length="19" mass="2413">MNSCYKNRSMYFNLFRIQP</sequence>
<organism evidence="1">
    <name type="scientific">Arundo donax</name>
    <name type="common">Giant reed</name>
    <name type="synonym">Donax arundinaceus</name>
    <dbReference type="NCBI Taxonomy" id="35708"/>
    <lineage>
        <taxon>Eukaryota</taxon>
        <taxon>Viridiplantae</taxon>
        <taxon>Streptophyta</taxon>
        <taxon>Embryophyta</taxon>
        <taxon>Tracheophyta</taxon>
        <taxon>Spermatophyta</taxon>
        <taxon>Magnoliopsida</taxon>
        <taxon>Liliopsida</taxon>
        <taxon>Poales</taxon>
        <taxon>Poaceae</taxon>
        <taxon>PACMAD clade</taxon>
        <taxon>Arundinoideae</taxon>
        <taxon>Arundineae</taxon>
        <taxon>Arundo</taxon>
    </lineage>
</organism>
<reference evidence="1" key="2">
    <citation type="journal article" date="2015" name="Data Brief">
        <title>Shoot transcriptome of the giant reed, Arundo donax.</title>
        <authorList>
            <person name="Barrero R.A."/>
            <person name="Guerrero F.D."/>
            <person name="Moolhuijzen P."/>
            <person name="Goolsby J.A."/>
            <person name="Tidwell J."/>
            <person name="Bellgard S.E."/>
            <person name="Bellgard M.I."/>
        </authorList>
    </citation>
    <scope>NUCLEOTIDE SEQUENCE</scope>
    <source>
        <tissue evidence="1">Shoot tissue taken approximately 20 cm above the soil surface</tissue>
    </source>
</reference>
<evidence type="ECO:0000313" key="1">
    <source>
        <dbReference type="EMBL" id="JAD28114.1"/>
    </source>
</evidence>
<dbReference type="EMBL" id="GBRH01269781">
    <property type="protein sequence ID" value="JAD28114.1"/>
    <property type="molecule type" value="Transcribed_RNA"/>
</dbReference>
<dbReference type="AlphaFoldDB" id="A0A0A8YN83"/>
<accession>A0A0A8YN83</accession>
<proteinExistence type="predicted"/>